<evidence type="ECO:0000259" key="4">
    <source>
        <dbReference type="PROSITE" id="PS51186"/>
    </source>
</evidence>
<evidence type="ECO:0000313" key="5">
    <source>
        <dbReference type="EMBL" id="UZD53797.1"/>
    </source>
</evidence>
<name>A0ABY6MQB1_9BURK</name>
<dbReference type="PROSITE" id="PS51186">
    <property type="entry name" value="GNAT"/>
    <property type="match status" value="1"/>
</dbReference>
<evidence type="ECO:0000256" key="1">
    <source>
        <dbReference type="ARBA" id="ARBA00022679"/>
    </source>
</evidence>
<feature type="region of interest" description="Disordered" evidence="3">
    <location>
        <begin position="25"/>
        <end position="46"/>
    </location>
</feature>
<sequence>MLVRRLEPQDLPAYKALRDEALTRHPEAFTSDADTERARSPESYLGRLGRSEPLGGSFLLGAWVGEDLAGSVACERELRPKIRHRAQIVGMYVRERYTRRGIGRMLLAACIEQARQAEGLEILTLSVTASDERACRMYEQAGFRTYGLMPRAVRVEGPGGRARYFDKALMMMEL</sequence>
<evidence type="ECO:0000256" key="2">
    <source>
        <dbReference type="ARBA" id="ARBA00023315"/>
    </source>
</evidence>
<keyword evidence="6" id="KW-1185">Reference proteome</keyword>
<dbReference type="SUPFAM" id="SSF55729">
    <property type="entry name" value="Acyl-CoA N-acyltransferases (Nat)"/>
    <property type="match status" value="1"/>
</dbReference>
<proteinExistence type="predicted"/>
<dbReference type="InterPro" id="IPR051556">
    <property type="entry name" value="N-term/lysine_N-AcTrnsfr"/>
</dbReference>
<dbReference type="EMBL" id="CP110257">
    <property type="protein sequence ID" value="UZD53797.1"/>
    <property type="molecule type" value="Genomic_DNA"/>
</dbReference>
<feature type="domain" description="N-acetyltransferase" evidence="4">
    <location>
        <begin position="1"/>
        <end position="170"/>
    </location>
</feature>
<dbReference type="Proteomes" id="UP001163266">
    <property type="component" value="Chromosome"/>
</dbReference>
<organism evidence="5 6">
    <name type="scientific">Caldimonas aquatica</name>
    <dbReference type="NCBI Taxonomy" id="376175"/>
    <lineage>
        <taxon>Bacteria</taxon>
        <taxon>Pseudomonadati</taxon>
        <taxon>Pseudomonadota</taxon>
        <taxon>Betaproteobacteria</taxon>
        <taxon>Burkholderiales</taxon>
        <taxon>Sphaerotilaceae</taxon>
        <taxon>Caldimonas</taxon>
    </lineage>
</organism>
<gene>
    <name evidence="5" type="ORF">OMP39_08815</name>
</gene>
<dbReference type="InterPro" id="IPR016181">
    <property type="entry name" value="Acyl_CoA_acyltransferase"/>
</dbReference>
<accession>A0ABY6MQB1</accession>
<dbReference type="RefSeq" id="WP_264891380.1">
    <property type="nucleotide sequence ID" value="NZ_CP110257.1"/>
</dbReference>
<reference evidence="5" key="1">
    <citation type="submission" date="2022-10" db="EMBL/GenBank/DDBJ databases">
        <title>Complete genome sequence of Schlegelella aquatica LMG 23380.</title>
        <authorList>
            <person name="Musilova J."/>
            <person name="Kourilova X."/>
            <person name="Bezdicek M."/>
            <person name="Hermankova K."/>
            <person name="Obruca S."/>
            <person name="Sedlar K."/>
        </authorList>
    </citation>
    <scope>NUCLEOTIDE SEQUENCE</scope>
    <source>
        <strain evidence="5">LMG 23380</strain>
    </source>
</reference>
<protein>
    <submittedName>
        <fullName evidence="5">GNAT family N-acetyltransferase</fullName>
    </submittedName>
</protein>
<dbReference type="InterPro" id="IPR000182">
    <property type="entry name" value="GNAT_dom"/>
</dbReference>
<keyword evidence="1" id="KW-0808">Transferase</keyword>
<dbReference type="Pfam" id="PF00583">
    <property type="entry name" value="Acetyltransf_1"/>
    <property type="match status" value="1"/>
</dbReference>
<dbReference type="Gene3D" id="3.40.630.30">
    <property type="match status" value="1"/>
</dbReference>
<dbReference type="PANTHER" id="PTHR42919:SF8">
    <property type="entry name" value="N-ALPHA-ACETYLTRANSFERASE 50"/>
    <property type="match status" value="1"/>
</dbReference>
<evidence type="ECO:0000256" key="3">
    <source>
        <dbReference type="SAM" id="MobiDB-lite"/>
    </source>
</evidence>
<keyword evidence="2" id="KW-0012">Acyltransferase</keyword>
<evidence type="ECO:0000313" key="6">
    <source>
        <dbReference type="Proteomes" id="UP001163266"/>
    </source>
</evidence>
<dbReference type="CDD" id="cd04301">
    <property type="entry name" value="NAT_SF"/>
    <property type="match status" value="1"/>
</dbReference>
<dbReference type="PANTHER" id="PTHR42919">
    <property type="entry name" value="N-ALPHA-ACETYLTRANSFERASE"/>
    <property type="match status" value="1"/>
</dbReference>